<organism evidence="4 5">
    <name type="scientific">Lolium multiflorum</name>
    <name type="common">Italian ryegrass</name>
    <name type="synonym">Lolium perenne subsp. multiflorum</name>
    <dbReference type="NCBI Taxonomy" id="4521"/>
    <lineage>
        <taxon>Eukaryota</taxon>
        <taxon>Viridiplantae</taxon>
        <taxon>Streptophyta</taxon>
        <taxon>Embryophyta</taxon>
        <taxon>Tracheophyta</taxon>
        <taxon>Spermatophyta</taxon>
        <taxon>Magnoliopsida</taxon>
        <taxon>Liliopsida</taxon>
        <taxon>Poales</taxon>
        <taxon>Poaceae</taxon>
        <taxon>BOP clade</taxon>
        <taxon>Pooideae</taxon>
        <taxon>Poodae</taxon>
        <taxon>Poeae</taxon>
        <taxon>Poeae Chloroplast Group 2 (Poeae type)</taxon>
        <taxon>Loliodinae</taxon>
        <taxon>Loliinae</taxon>
        <taxon>Lolium</taxon>
    </lineage>
</organism>
<gene>
    <name evidence="4" type="ORF">QYE76_052794</name>
</gene>
<dbReference type="Pfam" id="PF04195">
    <property type="entry name" value="Transposase_28"/>
    <property type="match status" value="1"/>
</dbReference>
<evidence type="ECO:0000256" key="1">
    <source>
        <dbReference type="SAM" id="Coils"/>
    </source>
</evidence>
<evidence type="ECO:0000313" key="5">
    <source>
        <dbReference type="Proteomes" id="UP001231189"/>
    </source>
</evidence>
<evidence type="ECO:0000313" key="4">
    <source>
        <dbReference type="EMBL" id="KAK1664635.1"/>
    </source>
</evidence>
<dbReference type="PANTHER" id="PTHR33026">
    <property type="entry name" value="OS06G0360600 PROTEIN"/>
    <property type="match status" value="1"/>
</dbReference>
<dbReference type="PANTHER" id="PTHR33026:SF7">
    <property type="entry name" value="OS03G0100275 PROTEIN"/>
    <property type="match status" value="1"/>
</dbReference>
<feature type="compositionally biased region" description="Basic and acidic residues" evidence="2">
    <location>
        <begin position="31"/>
        <end position="41"/>
    </location>
</feature>
<proteinExistence type="predicted"/>
<comment type="caution">
    <text evidence="4">The sequence shown here is derived from an EMBL/GenBank/DDBJ whole genome shotgun (WGS) entry which is preliminary data.</text>
</comment>
<feature type="region of interest" description="Disordered" evidence="2">
    <location>
        <begin position="431"/>
        <end position="525"/>
    </location>
</feature>
<feature type="region of interest" description="Disordered" evidence="2">
    <location>
        <begin position="1"/>
        <end position="77"/>
    </location>
</feature>
<dbReference type="EMBL" id="JAUUTY010000003">
    <property type="protein sequence ID" value="KAK1664635.1"/>
    <property type="molecule type" value="Genomic_DNA"/>
</dbReference>
<dbReference type="InterPro" id="IPR007321">
    <property type="entry name" value="Transposase_28"/>
</dbReference>
<feature type="coiled-coil region" evidence="1">
    <location>
        <begin position="614"/>
        <end position="697"/>
    </location>
</feature>
<feature type="compositionally biased region" description="Basic and acidic residues" evidence="2">
    <location>
        <begin position="57"/>
        <end position="77"/>
    </location>
</feature>
<evidence type="ECO:0000259" key="3">
    <source>
        <dbReference type="Pfam" id="PF04195"/>
    </source>
</evidence>
<dbReference type="Proteomes" id="UP001231189">
    <property type="component" value="Unassembled WGS sequence"/>
</dbReference>
<keyword evidence="5" id="KW-1185">Reference proteome</keyword>
<reference evidence="4" key="1">
    <citation type="submission" date="2023-07" db="EMBL/GenBank/DDBJ databases">
        <title>A chromosome-level genome assembly of Lolium multiflorum.</title>
        <authorList>
            <person name="Chen Y."/>
            <person name="Copetti D."/>
            <person name="Kolliker R."/>
            <person name="Studer B."/>
        </authorList>
    </citation>
    <scope>NUCLEOTIDE SEQUENCE</scope>
    <source>
        <strain evidence="4">02402/16</strain>
        <tissue evidence="4">Leaf</tissue>
    </source>
</reference>
<protein>
    <recommendedName>
        <fullName evidence="3">Transposase (putative) gypsy type domain-containing protein</fullName>
    </recommendedName>
</protein>
<dbReference type="AlphaFoldDB" id="A0AAD8SW04"/>
<feature type="region of interest" description="Disordered" evidence="2">
    <location>
        <begin position="365"/>
        <end position="398"/>
    </location>
</feature>
<keyword evidence="1" id="KW-0175">Coiled coil</keyword>
<sequence length="908" mass="101031">MSSTTPPPTSEPILATPISSAPPPFVPIRLDPSKDSGKETEGTSLTRRKPPGGSTEHTAEEIVKKSKARQRDSEARGKWWPCTTTGMELKNLEAEGFLQPGSWRSVPNALAPAPEDNEMVLTKALVERGFSFPPSDFFLEILKVYGLQPHNISANSVLAISNHVTLCEGHLRVTPELSLFQYYFSVKKEKVRQSTELATCGSITFMIRPGRVYPHTDRHESARYWSGGFFYLKDVSDPASTRKLPPFKNCPATELPAWSHCPHLSDSPQLTRAVRRICKLTEEGLTGKDLTLSWFTKRIQPLQHRDQLMFQYTGRDDPMRATKDNLSADAIDKRIRVLIKTPRELHVHVCNKDIHMNGSGTAVRRLDISPLGGSSRCSTPAKRKRAAPSSPSAKRARDVLSIAATRKAEAEKKRLKLIDTSNRAQTDIHQFFRPSGSESQPPKAPKAPKKKSKPSPATIPVTPEVGVPPKAASAAKPDPKDVINIDDIPEDPAAETAQGDSGKGASTSTPPPEQPTATSAEPTAEQYEQKVQLIHATGASQTPSLQKLPLSQRHAEISAMMEKVWGPADTEMKELSDLESGLKVFFAKHKEVRQNTRKLHEDLRVHVLEQMTEIEGLRQTAESSRQAVLRLETRLKEETDKRSTIDALSAKVQVLEAENESLKSFLKESSEKETKEKKELSEKHAREMAELADKLKKSHQRVTTLAAKNKSQEAEAEAIDKLIFPSLGFEWTKDSTLKRTEAYDEARTSIDDLVEACRGIAKSLNLKKAKTTVIDRMTKLMRNMPELIKDWQESSSRGVAALVLATCKAHFPTMRFADVARGVPKDTVMRQLLSEAMGFDRLFAGRVNHSFWYNKYDLPKAFPTRRRGKKLPRRAMRKAPGQVLTMTRKAPTSMTAAQVGARTTAPRT</sequence>
<feature type="compositionally biased region" description="Pro residues" evidence="2">
    <location>
        <begin position="1"/>
        <end position="10"/>
    </location>
</feature>
<name>A0AAD8SW04_LOLMU</name>
<accession>A0AAD8SW04</accession>
<evidence type="ECO:0000256" key="2">
    <source>
        <dbReference type="SAM" id="MobiDB-lite"/>
    </source>
</evidence>
<feature type="domain" description="Transposase (putative) gypsy type" evidence="3">
    <location>
        <begin position="121"/>
        <end position="187"/>
    </location>
</feature>